<dbReference type="GO" id="GO:0016491">
    <property type="term" value="F:oxidoreductase activity"/>
    <property type="evidence" value="ECO:0007669"/>
    <property type="project" value="InterPro"/>
</dbReference>
<dbReference type="InterPro" id="IPR011032">
    <property type="entry name" value="GroES-like_sf"/>
</dbReference>
<dbReference type="Gene3D" id="3.40.50.720">
    <property type="entry name" value="NAD(P)-binding Rossmann-like Domain"/>
    <property type="match status" value="1"/>
</dbReference>
<name>K1X482_MARBU</name>
<sequence>MASDHPLAMTMRAWQYSSTKNGGLDQNLKLNPSARIPTPKPNQHLVQILATALNPVDYKPAEIPLVGRVLVSYPATPGLDYVGTIVVPASGSPLRAGQLVFGVAGTSPLAGGAMAEYALVEDKRAILVPEGVGTLDAATLGVAALTAYQSIVPRVREGDRIFINGGSGGTGTFGIQFAKAIGCHVTTSCSTTNVELCKSLGADEVLDYKKGSVLDALLASEKFDHAVDNVGHIEDKALWWKCHEYMKPGASYVLVAGEISVPSVVDMAKRALLPRFLGGLKGKVDGFWPEPKPEDLQKVATWVKEGTVKVTIDHTFSFEEGAEAVTKLKSGRAKGKILIDVALATYKPVRE</sequence>
<dbReference type="SMART" id="SM00829">
    <property type="entry name" value="PKS_ER"/>
    <property type="match status" value="1"/>
</dbReference>
<dbReference type="InterPro" id="IPR052733">
    <property type="entry name" value="Chloroplast_QOR"/>
</dbReference>
<evidence type="ECO:0000259" key="1">
    <source>
        <dbReference type="SMART" id="SM00829"/>
    </source>
</evidence>
<dbReference type="AlphaFoldDB" id="K1X482"/>
<dbReference type="GeneID" id="18757898"/>
<dbReference type="PANTHER" id="PTHR44013:SF1">
    <property type="entry name" value="ZINC-TYPE ALCOHOL DEHYDROGENASE-LIKE PROTEIN C16A3.02C"/>
    <property type="match status" value="1"/>
</dbReference>
<proteinExistence type="predicted"/>
<dbReference type="OrthoDB" id="201656at2759"/>
<dbReference type="RefSeq" id="XP_007289852.1">
    <property type="nucleotide sequence ID" value="XM_007289790.1"/>
</dbReference>
<dbReference type="Proteomes" id="UP000006753">
    <property type="component" value="Unassembled WGS sequence"/>
</dbReference>
<dbReference type="Pfam" id="PF13602">
    <property type="entry name" value="ADH_zinc_N_2"/>
    <property type="match status" value="1"/>
</dbReference>
<feature type="domain" description="Enoyl reductase (ER)" evidence="1">
    <location>
        <begin position="23"/>
        <end position="339"/>
    </location>
</feature>
<dbReference type="EMBL" id="JH921430">
    <property type="protein sequence ID" value="EKD20011.1"/>
    <property type="molecule type" value="Genomic_DNA"/>
</dbReference>
<organism evidence="2 3">
    <name type="scientific">Marssonina brunnea f. sp. multigermtubi (strain MB_m1)</name>
    <name type="common">Marssonina leaf spot fungus</name>
    <dbReference type="NCBI Taxonomy" id="1072389"/>
    <lineage>
        <taxon>Eukaryota</taxon>
        <taxon>Fungi</taxon>
        <taxon>Dikarya</taxon>
        <taxon>Ascomycota</taxon>
        <taxon>Pezizomycotina</taxon>
        <taxon>Leotiomycetes</taxon>
        <taxon>Helotiales</taxon>
        <taxon>Drepanopezizaceae</taxon>
        <taxon>Drepanopeziza</taxon>
    </lineage>
</organism>
<dbReference type="KEGG" id="mbe:MBM_01963"/>
<dbReference type="SUPFAM" id="SSF50129">
    <property type="entry name" value="GroES-like"/>
    <property type="match status" value="1"/>
</dbReference>
<dbReference type="Gene3D" id="3.90.180.10">
    <property type="entry name" value="Medium-chain alcohol dehydrogenases, catalytic domain"/>
    <property type="match status" value="1"/>
</dbReference>
<accession>K1X482</accession>
<dbReference type="CDD" id="cd08267">
    <property type="entry name" value="MDR1"/>
    <property type="match status" value="1"/>
</dbReference>
<dbReference type="Pfam" id="PF08240">
    <property type="entry name" value="ADH_N"/>
    <property type="match status" value="1"/>
</dbReference>
<evidence type="ECO:0000313" key="3">
    <source>
        <dbReference type="Proteomes" id="UP000006753"/>
    </source>
</evidence>
<evidence type="ECO:0000313" key="2">
    <source>
        <dbReference type="EMBL" id="EKD20011.1"/>
    </source>
</evidence>
<dbReference type="SUPFAM" id="SSF51735">
    <property type="entry name" value="NAD(P)-binding Rossmann-fold domains"/>
    <property type="match status" value="1"/>
</dbReference>
<dbReference type="HOGENOM" id="CLU_026673_3_3_1"/>
<reference evidence="2 3" key="1">
    <citation type="journal article" date="2012" name="BMC Genomics">
        <title>Sequencing the genome of Marssonina brunnea reveals fungus-poplar co-evolution.</title>
        <authorList>
            <person name="Zhu S."/>
            <person name="Cao Y.-Z."/>
            <person name="Jiang C."/>
            <person name="Tan B.-Y."/>
            <person name="Wang Z."/>
            <person name="Feng S."/>
            <person name="Zhang L."/>
            <person name="Su X.-H."/>
            <person name="Brejova B."/>
            <person name="Vinar T."/>
            <person name="Xu M."/>
            <person name="Wang M.-X."/>
            <person name="Zhang S.-G."/>
            <person name="Huang M.-R."/>
            <person name="Wu R."/>
            <person name="Zhou Y."/>
        </authorList>
    </citation>
    <scope>NUCLEOTIDE SEQUENCE [LARGE SCALE GENOMIC DNA]</scope>
    <source>
        <strain evidence="2 3">MB_m1</strain>
    </source>
</reference>
<dbReference type="InterPro" id="IPR036291">
    <property type="entry name" value="NAD(P)-bd_dom_sf"/>
</dbReference>
<dbReference type="InterPro" id="IPR020843">
    <property type="entry name" value="ER"/>
</dbReference>
<dbReference type="PANTHER" id="PTHR44013">
    <property type="entry name" value="ZINC-TYPE ALCOHOL DEHYDROGENASE-LIKE PROTEIN C16A3.02C"/>
    <property type="match status" value="1"/>
</dbReference>
<keyword evidence="3" id="KW-1185">Reference proteome</keyword>
<protein>
    <recommendedName>
        <fullName evidence="1">Enoyl reductase (ER) domain-containing protein</fullName>
    </recommendedName>
</protein>
<gene>
    <name evidence="2" type="ORF">MBM_01963</name>
</gene>
<dbReference type="InParanoid" id="K1X482"/>
<dbReference type="OMA" id="LVTYQCL"/>
<dbReference type="InterPro" id="IPR013154">
    <property type="entry name" value="ADH-like_N"/>
</dbReference>
<dbReference type="eggNOG" id="KOG1198">
    <property type="taxonomic scope" value="Eukaryota"/>
</dbReference>